<comment type="caution">
    <text evidence="1">The sequence shown here is derived from an EMBL/GenBank/DDBJ whole genome shotgun (WGS) entry which is preliminary data.</text>
</comment>
<evidence type="ECO:0000313" key="1">
    <source>
        <dbReference type="EMBL" id="PNU05837.1"/>
    </source>
</evidence>
<dbReference type="Proteomes" id="UP000236327">
    <property type="component" value="Unassembled WGS sequence"/>
</dbReference>
<reference evidence="1 2" key="1">
    <citation type="submission" date="2016-05" db="EMBL/GenBank/DDBJ databases">
        <title>Complete genome sequence of Novosphingobium guangzhouense SA925(T).</title>
        <authorList>
            <person name="Sha S."/>
        </authorList>
    </citation>
    <scope>NUCLEOTIDE SEQUENCE [LARGE SCALE GENOMIC DNA]</scope>
    <source>
        <strain evidence="1 2">SA925</strain>
    </source>
</reference>
<name>A0A2K2G484_9SPHN</name>
<protein>
    <submittedName>
        <fullName evidence="1">Uncharacterized protein</fullName>
    </submittedName>
</protein>
<dbReference type="RefSeq" id="WP_103095043.1">
    <property type="nucleotide sequence ID" value="NZ_LYMM01000022.1"/>
</dbReference>
<dbReference type="EMBL" id="LYMM01000022">
    <property type="protein sequence ID" value="PNU05837.1"/>
    <property type="molecule type" value="Genomic_DNA"/>
</dbReference>
<sequence length="149" mass="16491">MSVGDKIKFDDERQRYTVVAQDERFAILVKPFNARRTYLYSIVDLNQAVRGRHNRIFGIPYDVSTPDGAAAVLAELQAGTLEVSARNYQTLTSRELEDLRASAWRKAISHDRASVCEACDLPCPEDRLHVDGHGFSACAAAFTEDGAGD</sequence>
<dbReference type="AlphaFoldDB" id="A0A2K2G484"/>
<accession>A0A2K2G484</accession>
<evidence type="ECO:0000313" key="2">
    <source>
        <dbReference type="Proteomes" id="UP000236327"/>
    </source>
</evidence>
<dbReference type="OrthoDB" id="7595744at2"/>
<proteinExistence type="predicted"/>
<keyword evidence="2" id="KW-1185">Reference proteome</keyword>
<organism evidence="1 2">
    <name type="scientific">Novosphingobium guangzhouense</name>
    <dbReference type="NCBI Taxonomy" id="1850347"/>
    <lineage>
        <taxon>Bacteria</taxon>
        <taxon>Pseudomonadati</taxon>
        <taxon>Pseudomonadota</taxon>
        <taxon>Alphaproteobacteria</taxon>
        <taxon>Sphingomonadales</taxon>
        <taxon>Sphingomonadaceae</taxon>
        <taxon>Novosphingobium</taxon>
    </lineage>
</organism>
<gene>
    <name evidence="1" type="ORF">A8V01_14830</name>
</gene>